<dbReference type="GeneID" id="60320823"/>
<dbReference type="EMBL" id="MH632120">
    <property type="protein sequence ID" value="AXN53340.1"/>
    <property type="molecule type" value="Genomic_DNA"/>
</dbReference>
<dbReference type="Proteomes" id="UP000259812">
    <property type="component" value="Genome"/>
</dbReference>
<evidence type="ECO:0000313" key="1">
    <source>
        <dbReference type="EMBL" id="AXN53340.1"/>
    </source>
</evidence>
<proteinExistence type="predicted"/>
<keyword evidence="2" id="KW-1185">Reference proteome</keyword>
<gene>
    <name evidence="1" type="primary">68</name>
    <name evidence="1" type="ORF">PBI_THONKO_68</name>
</gene>
<accession>A0A346FCB5</accession>
<dbReference type="KEGG" id="vg:60320823"/>
<protein>
    <submittedName>
        <fullName evidence="1">Uncharacterized protein</fullName>
    </submittedName>
</protein>
<name>A0A346FCB5_9CAUD</name>
<evidence type="ECO:0000313" key="2">
    <source>
        <dbReference type="Proteomes" id="UP000259812"/>
    </source>
</evidence>
<sequence length="84" mass="9240">MTEQTLDRTDISHAVNRVSFPMRYETGAQAEAVQRAARKAVAALDRLALECSIAEARRVEADARRTAERQAKLAASLAKQRGKS</sequence>
<dbReference type="RefSeq" id="YP_009949419.1">
    <property type="nucleotide sequence ID" value="NC_051580.1"/>
</dbReference>
<organism evidence="1 2">
    <name type="scientific">Mycobacterium phage Thonko</name>
    <dbReference type="NCBI Taxonomy" id="2282910"/>
    <lineage>
        <taxon>Viruses</taxon>
        <taxon>Duplodnaviria</taxon>
        <taxon>Heunggongvirae</taxon>
        <taxon>Uroviricota</taxon>
        <taxon>Caudoviricetes</taxon>
        <taxon>Bclasvirinae</taxon>
        <taxon>Thonkovirus</taxon>
        <taxon>Thonkovirus thonko</taxon>
    </lineage>
</organism>
<reference evidence="2" key="1">
    <citation type="submission" date="2018-07" db="EMBL/GenBank/DDBJ databases">
        <authorList>
            <person name="Quirk P.G."/>
            <person name="Krulwich T.A."/>
        </authorList>
    </citation>
    <scope>NUCLEOTIDE SEQUENCE [LARGE SCALE GENOMIC DNA]</scope>
</reference>